<feature type="non-terminal residue" evidence="1">
    <location>
        <position position="133"/>
    </location>
</feature>
<reference evidence="1 2" key="1">
    <citation type="journal article" date="2018" name="New Phytol.">
        <title>Phylogenomics of Endogonaceae and evolution of mycorrhizas within Mucoromycota.</title>
        <authorList>
            <person name="Chang Y."/>
            <person name="Desiro A."/>
            <person name="Na H."/>
            <person name="Sandor L."/>
            <person name="Lipzen A."/>
            <person name="Clum A."/>
            <person name="Barry K."/>
            <person name="Grigoriev I.V."/>
            <person name="Martin F.M."/>
            <person name="Stajich J.E."/>
            <person name="Smith M.E."/>
            <person name="Bonito G."/>
            <person name="Spatafora J.W."/>
        </authorList>
    </citation>
    <scope>NUCLEOTIDE SEQUENCE [LARGE SCALE GENOMIC DNA]</scope>
    <source>
        <strain evidence="1 2">AD002</strain>
    </source>
</reference>
<protein>
    <submittedName>
        <fullName evidence="1">Uncharacterized protein</fullName>
    </submittedName>
</protein>
<keyword evidence="2" id="KW-1185">Reference proteome</keyword>
<dbReference type="PANTHER" id="PTHR31308">
    <property type="match status" value="1"/>
</dbReference>
<gene>
    <name evidence="1" type="ORF">BC938DRAFT_478131</name>
</gene>
<dbReference type="GO" id="GO:1904462">
    <property type="term" value="P:ergosteryl 3-beta-D-glucoside catabolic process"/>
    <property type="evidence" value="ECO:0007669"/>
    <property type="project" value="TreeGrafter"/>
</dbReference>
<organism evidence="1 2">
    <name type="scientific">Jimgerdemannia flammicorona</name>
    <dbReference type="NCBI Taxonomy" id="994334"/>
    <lineage>
        <taxon>Eukaryota</taxon>
        <taxon>Fungi</taxon>
        <taxon>Fungi incertae sedis</taxon>
        <taxon>Mucoromycota</taxon>
        <taxon>Mucoromycotina</taxon>
        <taxon>Endogonomycetes</taxon>
        <taxon>Endogonales</taxon>
        <taxon>Endogonaceae</taxon>
        <taxon>Jimgerdemannia</taxon>
    </lineage>
</organism>
<evidence type="ECO:0000313" key="1">
    <source>
        <dbReference type="EMBL" id="RUS13099.1"/>
    </source>
</evidence>
<dbReference type="EMBL" id="RBNJ01031063">
    <property type="protein sequence ID" value="RUS13099.1"/>
    <property type="molecule type" value="Genomic_DNA"/>
</dbReference>
<dbReference type="InterPro" id="IPR052066">
    <property type="entry name" value="Glycosphingolipid_Hydrolases"/>
</dbReference>
<name>A0A433P6G0_9FUNG</name>
<dbReference type="Proteomes" id="UP000274822">
    <property type="component" value="Unassembled WGS sequence"/>
</dbReference>
<dbReference type="GO" id="GO:0050295">
    <property type="term" value="F:steryl-beta-glucosidase activity"/>
    <property type="evidence" value="ECO:0007669"/>
    <property type="project" value="TreeGrafter"/>
</dbReference>
<dbReference type="AlphaFoldDB" id="A0A433P6G0"/>
<comment type="caution">
    <text evidence="1">The sequence shown here is derived from an EMBL/GenBank/DDBJ whole genome shotgun (WGS) entry which is preliminary data.</text>
</comment>
<dbReference type="PANTHER" id="PTHR31308:SF5">
    <property type="entry name" value="ERGOSTERYL-BETA-GLUCOSIDASE"/>
    <property type="match status" value="1"/>
</dbReference>
<sequence>METTVNVGECCMNCIPGYIGLPTLNRYDPVVNLLFGDAPTPLQSMALGSGHPQVVDVYTKSWPFPTRCSSRRLMNAEGASAWLPGHTCVWSSHGVWDFDPKTNKPRVLRQDYFAKHPKTGERVDFYRDHYVPF</sequence>
<proteinExistence type="predicted"/>
<accession>A0A433P6G0</accession>
<evidence type="ECO:0000313" key="2">
    <source>
        <dbReference type="Proteomes" id="UP000274822"/>
    </source>
</evidence>